<evidence type="ECO:0000256" key="4">
    <source>
        <dbReference type="ARBA" id="ARBA00022801"/>
    </source>
</evidence>
<dbReference type="GO" id="GO:0006508">
    <property type="term" value="P:proteolysis"/>
    <property type="evidence" value="ECO:0007669"/>
    <property type="project" value="UniProtKB-KW"/>
</dbReference>
<evidence type="ECO:0000256" key="7">
    <source>
        <dbReference type="SAM" id="Phobius"/>
    </source>
</evidence>
<evidence type="ECO:0000256" key="2">
    <source>
        <dbReference type="ARBA" id="ARBA00009045"/>
    </source>
</evidence>
<keyword evidence="9" id="KW-0645">Protease</keyword>
<reference evidence="9" key="1">
    <citation type="submission" date="2019-11" db="EMBL/GenBank/DDBJ databases">
        <authorList>
            <person name="Feng L."/>
        </authorList>
    </citation>
    <scope>NUCLEOTIDE SEQUENCE</scope>
    <source>
        <strain evidence="9">PclaraLFYP37</strain>
    </source>
</reference>
<dbReference type="InterPro" id="IPR022764">
    <property type="entry name" value="Peptidase_S54_rhomboid_dom"/>
</dbReference>
<comment type="subcellular location">
    <subcellularLocation>
        <location evidence="1">Membrane</location>
        <topology evidence="1">Multi-pass membrane protein</topology>
    </subcellularLocation>
</comment>
<dbReference type="GO" id="GO:0004252">
    <property type="term" value="F:serine-type endopeptidase activity"/>
    <property type="evidence" value="ECO:0007669"/>
    <property type="project" value="InterPro"/>
</dbReference>
<feature type="domain" description="Peptidase S54 rhomboid" evidence="8">
    <location>
        <begin position="102"/>
        <end position="238"/>
    </location>
</feature>
<proteinExistence type="inferred from homology"/>
<feature type="transmembrane region" description="Helical" evidence="7">
    <location>
        <begin position="198"/>
        <end position="215"/>
    </location>
</feature>
<dbReference type="PANTHER" id="PTHR43731:SF14">
    <property type="entry name" value="PRESENILIN-ASSOCIATED RHOMBOID-LIKE PROTEIN, MITOCHONDRIAL"/>
    <property type="match status" value="1"/>
</dbReference>
<feature type="transmembrane region" description="Helical" evidence="7">
    <location>
        <begin position="112"/>
        <end position="134"/>
    </location>
</feature>
<dbReference type="EC" id="3.4.21.105" evidence="9"/>
<dbReference type="RefSeq" id="WP_412442441.1">
    <property type="nucleotide sequence ID" value="NZ_CACRUT010000023.1"/>
</dbReference>
<evidence type="ECO:0000259" key="8">
    <source>
        <dbReference type="Pfam" id="PF01694"/>
    </source>
</evidence>
<name>A0A6N3FZF8_9BACT</name>
<dbReference type="GO" id="GO:0016020">
    <property type="term" value="C:membrane"/>
    <property type="evidence" value="ECO:0007669"/>
    <property type="project" value="UniProtKB-SubCell"/>
</dbReference>
<organism evidence="9">
    <name type="scientific">Paraprevotella clara</name>
    <dbReference type="NCBI Taxonomy" id="454154"/>
    <lineage>
        <taxon>Bacteria</taxon>
        <taxon>Pseudomonadati</taxon>
        <taxon>Bacteroidota</taxon>
        <taxon>Bacteroidia</taxon>
        <taxon>Bacteroidales</taxon>
        <taxon>Prevotellaceae</taxon>
        <taxon>Paraprevotella</taxon>
    </lineage>
</organism>
<keyword evidence="5 7" id="KW-1133">Transmembrane helix</keyword>
<dbReference type="Gene3D" id="1.20.1540.10">
    <property type="entry name" value="Rhomboid-like"/>
    <property type="match status" value="1"/>
</dbReference>
<dbReference type="SUPFAM" id="SSF144091">
    <property type="entry name" value="Rhomboid-like"/>
    <property type="match status" value="1"/>
</dbReference>
<evidence type="ECO:0000256" key="6">
    <source>
        <dbReference type="ARBA" id="ARBA00023136"/>
    </source>
</evidence>
<keyword evidence="4 9" id="KW-0378">Hydrolase</keyword>
<dbReference type="Pfam" id="PF01694">
    <property type="entry name" value="Rhomboid"/>
    <property type="match status" value="1"/>
</dbReference>
<evidence type="ECO:0000256" key="3">
    <source>
        <dbReference type="ARBA" id="ARBA00022692"/>
    </source>
</evidence>
<dbReference type="PANTHER" id="PTHR43731">
    <property type="entry name" value="RHOMBOID PROTEASE"/>
    <property type="match status" value="1"/>
</dbReference>
<sequence>MNVRKASQALSARFYFASSGGEIQEGREKADETIPPSAAEPGKGFFLSFFVPRRGFWVTPLLLDLNFLVFLAMCLSGVGIFFPDNVDLLHWGADFAPLTLTGDYWRVLTCNYVHVGLIHLAMNMYALLFIGLFLEPLAGSRRMAMAYVLSGLYASLASLSVNAEWIAAGASGAIFGLYGLFFAYLLLRRGGEERRNTLLVSIAVFILYNLLFGMRDDSVDNAAHVGGLGCGFLLGLAYGMSDKVREKSKRMVVACLAEFVLLSEFICWFSALTHGMPPDYQDVREVWRSGLLEDYIRNGDSEIHPEENGMGQNTEYTVVEGWTMTDQDVWIPFSDEASGFSFRYPSNWHRKPDGWSDFRIENGLNWMTVEYSDAAADTDARKMKDALKRSVCDEEGRLLDGCTCETVVLNGTEFVKVSSPQRISLTGKKWIEARRTTYGYYKDNPLRCMTIVQWATSEPFRKEMDEMAQSFFIREP</sequence>
<dbReference type="InterPro" id="IPR050925">
    <property type="entry name" value="Rhomboid_protease_S54"/>
</dbReference>
<gene>
    <name evidence="9" type="primary">gluP</name>
    <name evidence="9" type="ORF">PCLFYP37_00313</name>
</gene>
<evidence type="ECO:0000313" key="9">
    <source>
        <dbReference type="EMBL" id="VYU57708.1"/>
    </source>
</evidence>
<feature type="transmembrane region" description="Helical" evidence="7">
    <location>
        <begin position="143"/>
        <end position="159"/>
    </location>
</feature>
<feature type="transmembrane region" description="Helical" evidence="7">
    <location>
        <begin position="251"/>
        <end position="271"/>
    </location>
</feature>
<feature type="transmembrane region" description="Helical" evidence="7">
    <location>
        <begin position="221"/>
        <end position="239"/>
    </location>
</feature>
<evidence type="ECO:0000256" key="5">
    <source>
        <dbReference type="ARBA" id="ARBA00022989"/>
    </source>
</evidence>
<dbReference type="EMBL" id="CACRUT010000023">
    <property type="protein sequence ID" value="VYU57708.1"/>
    <property type="molecule type" value="Genomic_DNA"/>
</dbReference>
<protein>
    <submittedName>
        <fullName evidence="9">Rhomboid protease GluP</fullName>
        <ecNumber evidence="9">3.4.21.105</ecNumber>
    </submittedName>
</protein>
<keyword evidence="3 7" id="KW-0812">Transmembrane</keyword>
<feature type="transmembrane region" description="Helical" evidence="7">
    <location>
        <begin position="61"/>
        <end position="82"/>
    </location>
</feature>
<feature type="transmembrane region" description="Helical" evidence="7">
    <location>
        <begin position="165"/>
        <end position="186"/>
    </location>
</feature>
<evidence type="ECO:0000256" key="1">
    <source>
        <dbReference type="ARBA" id="ARBA00004141"/>
    </source>
</evidence>
<accession>A0A6N3FZF8</accession>
<dbReference type="AlphaFoldDB" id="A0A6N3FZF8"/>
<comment type="similarity">
    <text evidence="2">Belongs to the peptidase S54 family.</text>
</comment>
<keyword evidence="6 7" id="KW-0472">Membrane</keyword>
<dbReference type="InterPro" id="IPR035952">
    <property type="entry name" value="Rhomboid-like_sf"/>
</dbReference>